<dbReference type="Proteomes" id="UP000054925">
    <property type="component" value="Unassembled WGS sequence"/>
</dbReference>
<dbReference type="EMBL" id="FCOL02000107">
    <property type="protein sequence ID" value="SAL83856.1"/>
    <property type="molecule type" value="Genomic_DNA"/>
</dbReference>
<dbReference type="CDD" id="cd01646">
    <property type="entry name" value="RT_Bac_retron_I"/>
    <property type="match status" value="1"/>
</dbReference>
<accession>A0A158KRR2</accession>
<keyword evidence="2" id="KW-0808">Transferase</keyword>
<keyword evidence="2" id="KW-0548">Nucleotidyltransferase</keyword>
<name>A0A158KRR2_9BURK</name>
<feature type="domain" description="Reverse transcriptase" evidence="1">
    <location>
        <begin position="1"/>
        <end position="279"/>
    </location>
</feature>
<keyword evidence="2" id="KW-0695">RNA-directed DNA polymerase</keyword>
<evidence type="ECO:0000313" key="3">
    <source>
        <dbReference type="Proteomes" id="UP000054925"/>
    </source>
</evidence>
<organism evidence="2 3">
    <name type="scientific">Caballeronia terrestris</name>
    <dbReference type="NCBI Taxonomy" id="1226301"/>
    <lineage>
        <taxon>Bacteria</taxon>
        <taxon>Pseudomonadati</taxon>
        <taxon>Pseudomonadota</taxon>
        <taxon>Betaproteobacteria</taxon>
        <taxon>Burkholderiales</taxon>
        <taxon>Burkholderiaceae</taxon>
        <taxon>Caballeronia</taxon>
    </lineage>
</organism>
<dbReference type="OrthoDB" id="9780724at2"/>
<gene>
    <name evidence="2" type="ORF">AWB67_06524</name>
</gene>
<evidence type="ECO:0000259" key="1">
    <source>
        <dbReference type="PROSITE" id="PS50878"/>
    </source>
</evidence>
<proteinExistence type="predicted"/>
<dbReference type="RefSeq" id="WP_087660141.1">
    <property type="nucleotide sequence ID" value="NZ_FCOL02000107.1"/>
</dbReference>
<dbReference type="Pfam" id="PF00078">
    <property type="entry name" value="RVT_1"/>
    <property type="match status" value="1"/>
</dbReference>
<reference evidence="2" key="1">
    <citation type="submission" date="2016-01" db="EMBL/GenBank/DDBJ databases">
        <authorList>
            <person name="Peeters C."/>
        </authorList>
    </citation>
    <scope>NUCLEOTIDE SEQUENCE [LARGE SCALE GENOMIC DNA]</scope>
    <source>
        <strain evidence="2">LMG 22937</strain>
    </source>
</reference>
<comment type="caution">
    <text evidence="2">The sequence shown here is derived from an EMBL/GenBank/DDBJ whole genome shotgun (WGS) entry which is preliminary data.</text>
</comment>
<dbReference type="InterPro" id="IPR000477">
    <property type="entry name" value="RT_dom"/>
</dbReference>
<dbReference type="AlphaFoldDB" id="A0A158KRR2"/>
<sequence length="541" mass="60892">MAMFEDLLSRGYLPVQLPPNFTSETFASELPNFQAQWEAAGTPPSTLFERFSVPRSSYYRRITAILNPISFYYLARDITQYWAQIQAHYAKSPLSKSTPTIAGGLRAITIPKFSELYEEKITAAAGFRYALITDVSAFFPTIYTHVIPWALHSKAVAKTNKSKNPVVFGNILDGRSMGVQDGQTIGLPIGPDTSHILAETVAVAIDEQIIQTLGSVPRGFRYVDDFFFFFSKREEAERALAAVTRAVSDYQLQLNASKTRIIETKELVEESWKYAIKRLSVSSARREQRDDIHHYFESLFSLEKRFKDESLVKYGVKQISSTIIKKSNWNIFESYLLKCAFGFPNTIQVIAHILSTYHHHGYPVDKDAVSRLCNNLIAASAASDHHGEVAWLLWVCKKLVIDLDATVVNEIGRMASPICTLMLLDLQHAGTVTTPLAAGALTQYAAAGALQSAEWLLAYEGGRRHWLGNADTNFIDNHTLFGPLRATGVRFYDENKVVPPIFDFKTPPESAENFDFDTDAEIEEEFDFDEMDEEYFDSSDI</sequence>
<dbReference type="PROSITE" id="PS50878">
    <property type="entry name" value="RT_POL"/>
    <property type="match status" value="1"/>
</dbReference>
<protein>
    <submittedName>
        <fullName evidence="2">Reverse transcriptase (RNA-dependent DNA polymerase)</fullName>
    </submittedName>
</protein>
<dbReference type="GO" id="GO:0003964">
    <property type="term" value="F:RNA-directed DNA polymerase activity"/>
    <property type="evidence" value="ECO:0007669"/>
    <property type="project" value="UniProtKB-KW"/>
</dbReference>
<evidence type="ECO:0000313" key="2">
    <source>
        <dbReference type="EMBL" id="SAL83856.1"/>
    </source>
</evidence>
<keyword evidence="3" id="KW-1185">Reference proteome</keyword>